<dbReference type="EMBL" id="CACVBS010000030">
    <property type="protein sequence ID" value="CAA7260631.1"/>
    <property type="molecule type" value="Genomic_DNA"/>
</dbReference>
<evidence type="ECO:0000313" key="2">
    <source>
        <dbReference type="EMBL" id="CAA7260631.1"/>
    </source>
</evidence>
<gene>
    <name evidence="2" type="ORF">AAE3_LOCUS2978</name>
</gene>
<comment type="caution">
    <text evidence="2">The sequence shown here is derived from an EMBL/GenBank/DDBJ whole genome shotgun (WGS) entry which is preliminary data.</text>
</comment>
<sequence>MHRGRARALPFVDKVQFVNLAAPTSDSDAILPLSGFLASPIAVANNPADKNTISTLRVCAENTTRIDPPPVCNDDGQRSNHVRQSWSEDERRHSTDERSLSSPPAGNAGSISLAKRASNQSSIRTSKSHVERPGKRRREKRTRKTTLPGLGGLTKGSATASANVSAGAGSLSVQKGYSEEDVDFDIEEACWLSVC</sequence>
<accession>A0A8S0VXE1</accession>
<dbReference type="AlphaFoldDB" id="A0A8S0VXE1"/>
<name>A0A8S0VXE1_CYCAE</name>
<evidence type="ECO:0000313" key="3">
    <source>
        <dbReference type="Proteomes" id="UP000467700"/>
    </source>
</evidence>
<dbReference type="Proteomes" id="UP000467700">
    <property type="component" value="Unassembled WGS sequence"/>
</dbReference>
<proteinExistence type="predicted"/>
<feature type="compositionally biased region" description="Basic and acidic residues" evidence="1">
    <location>
        <begin position="86"/>
        <end position="99"/>
    </location>
</feature>
<keyword evidence="3" id="KW-1185">Reference proteome</keyword>
<protein>
    <submittedName>
        <fullName evidence="2">Uncharacterized protein</fullName>
    </submittedName>
</protein>
<organism evidence="2 3">
    <name type="scientific">Cyclocybe aegerita</name>
    <name type="common">Black poplar mushroom</name>
    <name type="synonym">Agrocybe aegerita</name>
    <dbReference type="NCBI Taxonomy" id="1973307"/>
    <lineage>
        <taxon>Eukaryota</taxon>
        <taxon>Fungi</taxon>
        <taxon>Dikarya</taxon>
        <taxon>Basidiomycota</taxon>
        <taxon>Agaricomycotina</taxon>
        <taxon>Agaricomycetes</taxon>
        <taxon>Agaricomycetidae</taxon>
        <taxon>Agaricales</taxon>
        <taxon>Agaricineae</taxon>
        <taxon>Bolbitiaceae</taxon>
        <taxon>Cyclocybe</taxon>
    </lineage>
</organism>
<evidence type="ECO:0000256" key="1">
    <source>
        <dbReference type="SAM" id="MobiDB-lite"/>
    </source>
</evidence>
<reference evidence="2 3" key="1">
    <citation type="submission" date="2020-01" db="EMBL/GenBank/DDBJ databases">
        <authorList>
            <person name="Gupta K D."/>
        </authorList>
    </citation>
    <scope>NUCLEOTIDE SEQUENCE [LARGE SCALE GENOMIC DNA]</scope>
</reference>
<feature type="region of interest" description="Disordered" evidence="1">
    <location>
        <begin position="64"/>
        <end position="170"/>
    </location>
</feature>
<feature type="compositionally biased region" description="Basic residues" evidence="1">
    <location>
        <begin position="134"/>
        <end position="144"/>
    </location>
</feature>